<organism evidence="3 4">
    <name type="scientific">Toxoplasma gondii GAB2-2007-GAL-DOM2</name>
    <dbReference type="NCBI Taxonomy" id="1130820"/>
    <lineage>
        <taxon>Eukaryota</taxon>
        <taxon>Sar</taxon>
        <taxon>Alveolata</taxon>
        <taxon>Apicomplexa</taxon>
        <taxon>Conoidasida</taxon>
        <taxon>Coccidia</taxon>
        <taxon>Eucoccidiorida</taxon>
        <taxon>Eimeriorina</taxon>
        <taxon>Sarcocystidae</taxon>
        <taxon>Toxoplasma</taxon>
    </lineage>
</organism>
<gene>
    <name evidence="3" type="ORF">TGDOM2_262110</name>
</gene>
<feature type="region of interest" description="Disordered" evidence="1">
    <location>
        <begin position="252"/>
        <end position="284"/>
    </location>
</feature>
<feature type="chain" id="PRO_5001809637" description="Transmembrane protein" evidence="2">
    <location>
        <begin position="31"/>
        <end position="622"/>
    </location>
</feature>
<feature type="signal peptide" evidence="2">
    <location>
        <begin position="1"/>
        <end position="30"/>
    </location>
</feature>
<evidence type="ECO:0000313" key="4">
    <source>
        <dbReference type="Proteomes" id="UP000028837"/>
    </source>
</evidence>
<sequence length="622" mass="68650">MVIPVNHRLSSCALGMVLALLGVSSYSVWASQQDGSGNFVPEYPPLAVLEAMIQPDLTDVETEILPDSVEAAGATPGLSGVESLRMRESGSTEDVTDSSLPGDSDGVPTIKSLAVVDSDSQRTADGYGPSPATPLQLLKRRGPAFGESQHVWSNGSNTATGISPGYATDDQNVPVAPPHHRPVVYDPRVVMVADRNYIKQIAAMERQSRDYNKLVKKATRSGTPSHHRKRYGVGVGVYSDPVSGIPWWMKPEHNGTSQEQAHDVGDGGRAHSAGLPEYAEDGEMEERRLQPRFRIFSQALGSPKKARGDRHESGEPVAWSTRNERDRDPFGFAFFRSKQEKEVRNSKDAREGRTEPRDSRRPKEDTRHMKHEPPPSPKRHQAPRSSAPHPKSAVQAEALDDDDFDDYEEFDDDFDEYEEIRPQRAQQYAGSARRRNAQSYGIYIPEVYDRPLLVSASSVETRETPHSASDSIASAASLPFGVPITKADIDFSQFFGDDHQGPSADNAKGIGKKLLFLRRKQGTAAEEDAVASLSLTHLNSEAPSSQEVKKGTLLERLKTLQDLPHADEKQKPDLTEILGSSSWHAFDQTKTKGEFPQHKQKHGEKRTPLRDNRAKTKDGQTQ</sequence>
<feature type="compositionally biased region" description="Basic and acidic residues" evidence="1">
    <location>
        <begin position="260"/>
        <end position="269"/>
    </location>
</feature>
<evidence type="ECO:0008006" key="5">
    <source>
        <dbReference type="Google" id="ProtNLM"/>
    </source>
</evidence>
<dbReference type="OrthoDB" id="330253at2759"/>
<evidence type="ECO:0000256" key="1">
    <source>
        <dbReference type="SAM" id="MobiDB-lite"/>
    </source>
</evidence>
<feature type="region of interest" description="Disordered" evidence="1">
    <location>
        <begin position="563"/>
        <end position="622"/>
    </location>
</feature>
<feature type="compositionally biased region" description="Acidic residues" evidence="1">
    <location>
        <begin position="398"/>
        <end position="418"/>
    </location>
</feature>
<name>A0A086KYM8_TOXGO</name>
<proteinExistence type="predicted"/>
<feature type="region of interest" description="Disordered" evidence="1">
    <location>
        <begin position="115"/>
        <end position="134"/>
    </location>
</feature>
<reference evidence="3 4" key="1">
    <citation type="submission" date="2014-02" db="EMBL/GenBank/DDBJ databases">
        <authorList>
            <person name="Sibley D."/>
            <person name="Venepally P."/>
            <person name="Karamycheva S."/>
            <person name="Hadjithomas M."/>
            <person name="Khan A."/>
            <person name="Brunk B."/>
            <person name="Roos D."/>
            <person name="Caler E."/>
            <person name="Lorenzi H."/>
        </authorList>
    </citation>
    <scope>NUCLEOTIDE SEQUENCE [LARGE SCALE GENOMIC DNA]</scope>
    <source>
        <strain evidence="3 4">GAB2-2007-GAL-DOM2</strain>
    </source>
</reference>
<feature type="region of interest" description="Disordered" evidence="1">
    <location>
        <begin position="299"/>
        <end position="435"/>
    </location>
</feature>
<evidence type="ECO:0000313" key="3">
    <source>
        <dbReference type="EMBL" id="KFG49496.1"/>
    </source>
</evidence>
<keyword evidence="2" id="KW-0732">Signal</keyword>
<evidence type="ECO:0000256" key="2">
    <source>
        <dbReference type="SAM" id="SignalP"/>
    </source>
</evidence>
<accession>A0A086KYM8</accession>
<feature type="compositionally biased region" description="Basic and acidic residues" evidence="1">
    <location>
        <begin position="587"/>
        <end position="597"/>
    </location>
</feature>
<dbReference type="VEuPathDB" id="ToxoDB:TGDOM2_262110"/>
<dbReference type="Proteomes" id="UP000028837">
    <property type="component" value="Unassembled WGS sequence"/>
</dbReference>
<feature type="compositionally biased region" description="Basic and acidic residues" evidence="1">
    <location>
        <begin position="563"/>
        <end position="574"/>
    </location>
</feature>
<feature type="compositionally biased region" description="Basic and acidic residues" evidence="1">
    <location>
        <begin position="605"/>
        <end position="622"/>
    </location>
</feature>
<dbReference type="EMBL" id="AHZU02000013">
    <property type="protein sequence ID" value="KFG49496.1"/>
    <property type="molecule type" value="Genomic_DNA"/>
</dbReference>
<protein>
    <recommendedName>
        <fullName evidence="5">Transmembrane protein</fullName>
    </recommendedName>
</protein>
<feature type="region of interest" description="Disordered" evidence="1">
    <location>
        <begin position="71"/>
        <end position="109"/>
    </location>
</feature>
<comment type="caution">
    <text evidence="3">The sequence shown here is derived from an EMBL/GenBank/DDBJ whole genome shotgun (WGS) entry which is preliminary data.</text>
</comment>
<feature type="compositionally biased region" description="Basic and acidic residues" evidence="1">
    <location>
        <begin position="337"/>
        <end position="373"/>
    </location>
</feature>
<dbReference type="AlphaFoldDB" id="A0A086KYM8"/>